<organism evidence="3 4">
    <name type="scientific">Ilyobacter polytropus (strain ATCC 51220 / DSM 2926 / LMG 16218 / CuHBu1)</name>
    <dbReference type="NCBI Taxonomy" id="572544"/>
    <lineage>
        <taxon>Bacteria</taxon>
        <taxon>Fusobacteriati</taxon>
        <taxon>Fusobacteriota</taxon>
        <taxon>Fusobacteriia</taxon>
        <taxon>Fusobacteriales</taxon>
        <taxon>Fusobacteriaceae</taxon>
        <taxon>Ilyobacter</taxon>
    </lineage>
</organism>
<accession>E3H7E4</accession>
<dbReference type="HOGENOM" id="CLU_1710629_0_0_0"/>
<dbReference type="AlphaFoldDB" id="E3H7E4"/>
<dbReference type="OrthoDB" id="92643at2"/>
<feature type="coiled-coil region" evidence="1">
    <location>
        <begin position="73"/>
        <end position="114"/>
    </location>
</feature>
<sequence>MARLESASSLELERSMNMQSRIMTLREHLRHERVIDSLDDERRERRFNLDKWNEDMQKNFSRIRKHILENVPLEDLRSELEKLDKKEDEFNSIYQKDVKEVKEQELHYEELNDKLILWILNLIDQYEINLRDENSNTERKSIEENRLRKKEVSECQNKNTP</sequence>
<dbReference type="Proteomes" id="UP000006875">
    <property type="component" value="Chromosome"/>
</dbReference>
<dbReference type="RefSeq" id="WP_013387508.1">
    <property type="nucleotide sequence ID" value="NC_014632.1"/>
</dbReference>
<feature type="compositionally biased region" description="Basic and acidic residues" evidence="2">
    <location>
        <begin position="141"/>
        <end position="153"/>
    </location>
</feature>
<dbReference type="STRING" id="572544.Ilyop_1059"/>
<gene>
    <name evidence="3" type="ordered locus">Ilyop_1059</name>
</gene>
<dbReference type="eggNOG" id="ENOG5033IA6">
    <property type="taxonomic scope" value="Bacteria"/>
</dbReference>
<protein>
    <submittedName>
        <fullName evidence="3">Uncharacterized protein</fullName>
    </submittedName>
</protein>
<evidence type="ECO:0000313" key="4">
    <source>
        <dbReference type="Proteomes" id="UP000006875"/>
    </source>
</evidence>
<evidence type="ECO:0000313" key="3">
    <source>
        <dbReference type="EMBL" id="ADO82840.1"/>
    </source>
</evidence>
<name>E3H7E4_ILYPC</name>
<feature type="region of interest" description="Disordered" evidence="2">
    <location>
        <begin position="141"/>
        <end position="161"/>
    </location>
</feature>
<evidence type="ECO:0000256" key="2">
    <source>
        <dbReference type="SAM" id="MobiDB-lite"/>
    </source>
</evidence>
<proteinExistence type="predicted"/>
<dbReference type="KEGG" id="ipo:Ilyop_1059"/>
<keyword evidence="4" id="KW-1185">Reference proteome</keyword>
<reference evidence="3 4" key="1">
    <citation type="journal article" date="2010" name="Stand. Genomic Sci.">
        <title>Complete genome sequence of Ilyobacter polytropus type strain (CuHbu1).</title>
        <authorList>
            <person name="Sikorski J."/>
            <person name="Chertkov O."/>
            <person name="Lapidus A."/>
            <person name="Nolan M."/>
            <person name="Lucas S."/>
            <person name="Del Rio T.G."/>
            <person name="Tice H."/>
            <person name="Cheng J.F."/>
            <person name="Tapia R."/>
            <person name="Han C."/>
            <person name="Goodwin L."/>
            <person name="Pitluck S."/>
            <person name="Liolios K."/>
            <person name="Ivanova N."/>
            <person name="Mavromatis K."/>
            <person name="Mikhailova N."/>
            <person name="Pati A."/>
            <person name="Chen A."/>
            <person name="Palaniappan K."/>
            <person name="Land M."/>
            <person name="Hauser L."/>
            <person name="Chang Y.J."/>
            <person name="Jeffries C.D."/>
            <person name="Brambilla E."/>
            <person name="Yasawong M."/>
            <person name="Rohde M."/>
            <person name="Pukall R."/>
            <person name="Spring S."/>
            <person name="Goker M."/>
            <person name="Woyke T."/>
            <person name="Bristow J."/>
            <person name="Eisen J.A."/>
            <person name="Markowitz V."/>
            <person name="Hugenholtz P."/>
            <person name="Kyrpides N.C."/>
            <person name="Klenk H.P."/>
        </authorList>
    </citation>
    <scope>NUCLEOTIDE SEQUENCE [LARGE SCALE GENOMIC DNA]</scope>
    <source>
        <strain evidence="4">ATCC 51220 / DSM 2926 / LMG 16218 / CuHBu1</strain>
    </source>
</reference>
<keyword evidence="1" id="KW-0175">Coiled coil</keyword>
<dbReference type="EMBL" id="CP002281">
    <property type="protein sequence ID" value="ADO82840.1"/>
    <property type="molecule type" value="Genomic_DNA"/>
</dbReference>
<evidence type="ECO:0000256" key="1">
    <source>
        <dbReference type="SAM" id="Coils"/>
    </source>
</evidence>